<dbReference type="KEGG" id="psyt:DSAG12_02769"/>
<dbReference type="InterPro" id="IPR029058">
    <property type="entry name" value="AB_hydrolase_fold"/>
</dbReference>
<reference evidence="2 3" key="1">
    <citation type="journal article" date="2020" name="Nature">
        <title>Isolation of an archaeon at the prokaryote-eukaryote interface.</title>
        <authorList>
            <person name="Imachi H."/>
            <person name="Nobu M.K."/>
            <person name="Nakahara N."/>
            <person name="Morono Y."/>
            <person name="Ogawara M."/>
            <person name="Takaki Y."/>
            <person name="Takano Y."/>
            <person name="Uematsu K."/>
            <person name="Ikuta T."/>
            <person name="Ito M."/>
            <person name="Matsui Y."/>
            <person name="Miyazaki M."/>
            <person name="Murata K."/>
            <person name="Saito Y."/>
            <person name="Sakai S."/>
            <person name="Song C."/>
            <person name="Tasumi E."/>
            <person name="Yamanaka Y."/>
            <person name="Yamaguchi T."/>
            <person name="Kamagata Y."/>
            <person name="Tamaki H."/>
            <person name="Takai K."/>
        </authorList>
    </citation>
    <scope>NUCLEOTIDE SEQUENCE [LARGE SCALE GENOMIC DNA]</scope>
    <source>
        <strain evidence="2 3">MK-D1</strain>
    </source>
</reference>
<evidence type="ECO:0000313" key="2">
    <source>
        <dbReference type="EMBL" id="QEE16938.1"/>
    </source>
</evidence>
<dbReference type="InterPro" id="IPR046879">
    <property type="entry name" value="KANL3/Tex30_Abhydrolase"/>
</dbReference>
<organism evidence="2 3">
    <name type="scientific">Promethearchaeum syntrophicum</name>
    <dbReference type="NCBI Taxonomy" id="2594042"/>
    <lineage>
        <taxon>Archaea</taxon>
        <taxon>Promethearchaeati</taxon>
        <taxon>Promethearchaeota</taxon>
        <taxon>Promethearchaeia</taxon>
        <taxon>Promethearchaeales</taxon>
        <taxon>Promethearchaeaceae</taxon>
        <taxon>Promethearchaeum</taxon>
    </lineage>
</organism>
<name>A0A5B9DCK1_9ARCH</name>
<proteinExistence type="predicted"/>
<evidence type="ECO:0000313" key="3">
    <source>
        <dbReference type="Proteomes" id="UP000321408"/>
    </source>
</evidence>
<keyword evidence="3" id="KW-1185">Reference proteome</keyword>
<dbReference type="Gene3D" id="3.40.50.1820">
    <property type="entry name" value="alpha/beta hydrolase"/>
    <property type="match status" value="1"/>
</dbReference>
<feature type="domain" description="KANL3/Tex30 alpha/beta hydrolase-like" evidence="1">
    <location>
        <begin position="47"/>
        <end position="195"/>
    </location>
</feature>
<protein>
    <submittedName>
        <fullName evidence="2">Alpha/beta hydrolase</fullName>
    </submittedName>
</protein>
<dbReference type="PANTHER" id="PTHR42103">
    <property type="entry name" value="ALPHA/BETA-HYDROLASES SUPERFAMILY PROTEIN"/>
    <property type="match status" value="1"/>
</dbReference>
<sequence length="215" mass="24108">MKIDEQKIHIKGLVGNIEAQLIKSHPNQNNDIGIIVCHPHPQYGGTMAFPVVRTLYKTFGNLGYLSVRFNFRGVGNSEGISGDGTGERDDLISVCKFVLNGNFGIKSLLIIGYSFGATIGASIVSLFTEILGYVAISYPFSFIPQFIPHAHVNKPKFFIIGDRDDFTTLDVFQKEYSKMPEPKDIKIFPDVDHFWSGSENILTKPIINWFNNNFK</sequence>
<dbReference type="OrthoDB" id="50239at2157"/>
<dbReference type="AlphaFoldDB" id="A0A5B9DCK1"/>
<dbReference type="GeneID" id="41330748"/>
<accession>A0A5B9DCK1</accession>
<gene>
    <name evidence="2" type="ORF">DSAG12_02769</name>
</gene>
<dbReference type="Proteomes" id="UP000321408">
    <property type="component" value="Chromosome"/>
</dbReference>
<reference evidence="2 3" key="2">
    <citation type="journal article" date="2024" name="Int. J. Syst. Evol. Microbiol.">
        <title>Promethearchaeum syntrophicum gen. nov., sp. nov., an anaerobic, obligately syntrophic archaeon, the first isolate of the lineage 'Asgard' archaea, and proposal of the new archaeal phylum Promethearchaeota phyl. nov. and kingdom Promethearchaeati regn. nov.</title>
        <authorList>
            <person name="Imachi H."/>
            <person name="Nobu M.K."/>
            <person name="Kato S."/>
            <person name="Takaki Y."/>
            <person name="Miyazaki M."/>
            <person name="Miyata M."/>
            <person name="Ogawara M."/>
            <person name="Saito Y."/>
            <person name="Sakai S."/>
            <person name="Tahara Y.O."/>
            <person name="Takano Y."/>
            <person name="Tasumi E."/>
            <person name="Uematsu K."/>
            <person name="Yoshimura T."/>
            <person name="Itoh T."/>
            <person name="Ohkuma M."/>
            <person name="Takai K."/>
        </authorList>
    </citation>
    <scope>NUCLEOTIDE SEQUENCE [LARGE SCALE GENOMIC DNA]</scope>
    <source>
        <strain evidence="2 3">MK-D1</strain>
    </source>
</reference>
<keyword evidence="2" id="KW-0378">Hydrolase</keyword>
<dbReference type="SUPFAM" id="SSF53474">
    <property type="entry name" value="alpha/beta-Hydrolases"/>
    <property type="match status" value="1"/>
</dbReference>
<dbReference type="EMBL" id="CP042905">
    <property type="protein sequence ID" value="QEE16938.1"/>
    <property type="molecule type" value="Genomic_DNA"/>
</dbReference>
<dbReference type="GO" id="GO:0016787">
    <property type="term" value="F:hydrolase activity"/>
    <property type="evidence" value="ECO:0007669"/>
    <property type="project" value="UniProtKB-KW"/>
</dbReference>
<evidence type="ECO:0000259" key="1">
    <source>
        <dbReference type="Pfam" id="PF20408"/>
    </source>
</evidence>
<dbReference type="RefSeq" id="WP_147663861.1">
    <property type="nucleotide sequence ID" value="NZ_CP042905.2"/>
</dbReference>
<dbReference type="Pfam" id="PF20408">
    <property type="entry name" value="Abhydrolase_11"/>
    <property type="match status" value="1"/>
</dbReference>
<dbReference type="PANTHER" id="PTHR42103:SF2">
    <property type="entry name" value="AB HYDROLASE-1 DOMAIN-CONTAINING PROTEIN"/>
    <property type="match status" value="1"/>
</dbReference>